<dbReference type="Gene3D" id="2.40.160.180">
    <property type="entry name" value="Carbohydrate-selective porin OprB"/>
    <property type="match status" value="1"/>
</dbReference>
<keyword evidence="4" id="KW-1185">Reference proteome</keyword>
<dbReference type="GO" id="GO:0015288">
    <property type="term" value="F:porin activity"/>
    <property type="evidence" value="ECO:0007669"/>
    <property type="project" value="InterPro"/>
</dbReference>
<dbReference type="GO" id="GO:0008643">
    <property type="term" value="P:carbohydrate transport"/>
    <property type="evidence" value="ECO:0007669"/>
    <property type="project" value="InterPro"/>
</dbReference>
<accession>A0A7X1VQ86</accession>
<dbReference type="Proteomes" id="UP000432209">
    <property type="component" value="Unassembled WGS sequence"/>
</dbReference>
<feature type="signal peptide" evidence="2">
    <location>
        <begin position="1"/>
        <end position="26"/>
    </location>
</feature>
<dbReference type="Pfam" id="PF04966">
    <property type="entry name" value="OprB"/>
    <property type="match status" value="1"/>
</dbReference>
<evidence type="ECO:0000256" key="2">
    <source>
        <dbReference type="RuleBase" id="RU363072"/>
    </source>
</evidence>
<evidence type="ECO:0000313" key="4">
    <source>
        <dbReference type="Proteomes" id="UP000432209"/>
    </source>
</evidence>
<keyword evidence="2" id="KW-0732">Signal</keyword>
<protein>
    <submittedName>
        <fullName evidence="3">Carbohydrate porin</fullName>
    </submittedName>
</protein>
<evidence type="ECO:0000256" key="1">
    <source>
        <dbReference type="ARBA" id="ARBA00008769"/>
    </source>
</evidence>
<feature type="chain" id="PRO_5031592403" evidence="2">
    <location>
        <begin position="27"/>
        <end position="485"/>
    </location>
</feature>
<organism evidence="3 4">
    <name type="scientific">Gluconobacter aidae</name>
    <dbReference type="NCBI Taxonomy" id="2662454"/>
    <lineage>
        <taxon>Bacteria</taxon>
        <taxon>Pseudomonadati</taxon>
        <taxon>Pseudomonadota</taxon>
        <taxon>Alphaproteobacteria</taxon>
        <taxon>Acetobacterales</taxon>
        <taxon>Acetobacteraceae</taxon>
        <taxon>Gluconobacter</taxon>
    </lineage>
</organism>
<dbReference type="PANTHER" id="PTHR37944">
    <property type="entry name" value="PORIN B"/>
    <property type="match status" value="1"/>
</dbReference>
<dbReference type="AlphaFoldDB" id="A0A7X1VQ86"/>
<name>A0A7X1VQ86_9PROT</name>
<comment type="caution">
    <text evidence="3">The sequence shown here is derived from an EMBL/GenBank/DDBJ whole genome shotgun (WGS) entry which is preliminary data.</text>
</comment>
<dbReference type="InterPro" id="IPR038673">
    <property type="entry name" value="OprB_sf"/>
</dbReference>
<proteinExistence type="inferred from homology"/>
<gene>
    <name evidence="3" type="ORF">GFJ39_13140</name>
</gene>
<dbReference type="InterPro" id="IPR052932">
    <property type="entry name" value="OprB_Porin"/>
</dbReference>
<dbReference type="InterPro" id="IPR007049">
    <property type="entry name" value="Carb-sel_porin_OprB"/>
</dbReference>
<dbReference type="PANTHER" id="PTHR37944:SF1">
    <property type="entry name" value="PORIN B"/>
    <property type="match status" value="1"/>
</dbReference>
<reference evidence="3 4" key="1">
    <citation type="submission" date="2019-10" db="EMBL/GenBank/DDBJ databases">
        <title>Gluconobacter aidae sp. nov., a novel species of acetic acid bacteria isolated in Thailand.</title>
        <authorList>
            <person name="Yukphan P."/>
            <person name="Charoenyingcharoen P."/>
            <person name="Malimas S."/>
            <person name="Muramatsu Y."/>
            <person name="Nakagawa Y."/>
            <person name="Tanasupawat S."/>
            <person name="Yamada Y."/>
        </authorList>
    </citation>
    <scope>NUCLEOTIDE SEQUENCE [LARGE SCALE GENOMIC DNA]</scope>
    <source>
        <strain evidence="3 4">AC10</strain>
    </source>
</reference>
<sequence length="485" mass="52706">MSSNRLWRCCLVAAVTLFASSSAAYADNATNTQSSPASVKMTNLQQTIPGFLQSPYGPPSFGAPYGTTHALGDWGGIQPWLQKHGVYVALALYEGISGNVSGGRKKTYTVAGQVGSTVDIDFRKLFGTGQWSDDLWLHTLIVNGHGTNLSRSFGDNGNQVQQIYGARGNVVAHLVWAYFEKSWFNHKIDLATGWIPTGTFFNNAPWVCNFMNVWMCGNVTPTKYLVGGRDWPSGNIGGVLRLMPNPHVYVMGGVFAVSPHSYNGGISGWSWGQSNLGKLSTEAEIGWIPEFGHDKLIGHYKVGAMYDNSRYNNLYEDINGRPWVVTGLPARKQSGQTSVWVMADQMLVRHGDGPSNGLVFGAQYAYADGKTSQINHHIVAALMDTGHLWGRPEDGIGIAFQWAHFSRSAVLSQQAALANGLALVGANFGTPYGIQGHETIYEAYYTYHVRTGVTLQGDFQYVNHVGGTTVFNDAAVLSSVLNVAF</sequence>
<evidence type="ECO:0000313" key="3">
    <source>
        <dbReference type="EMBL" id="MQS00108.1"/>
    </source>
</evidence>
<comment type="similarity">
    <text evidence="1 2">Belongs to the OprB family.</text>
</comment>
<dbReference type="GO" id="GO:0016020">
    <property type="term" value="C:membrane"/>
    <property type="evidence" value="ECO:0007669"/>
    <property type="project" value="InterPro"/>
</dbReference>
<dbReference type="EMBL" id="WIPH01000056">
    <property type="protein sequence ID" value="MQS00108.1"/>
    <property type="molecule type" value="Genomic_DNA"/>
</dbReference>